<gene>
    <name evidence="1" type="ORF">SDC9_211405</name>
</gene>
<sequence length="48" mass="5285">MFEVYTTETNFLNVNSEAIIELNGKIVPLDKALAMSNASLIRTNPDGE</sequence>
<dbReference type="EMBL" id="VSSQ01143353">
    <property type="protein sequence ID" value="MPN63640.1"/>
    <property type="molecule type" value="Genomic_DNA"/>
</dbReference>
<organism evidence="1">
    <name type="scientific">bioreactor metagenome</name>
    <dbReference type="NCBI Taxonomy" id="1076179"/>
    <lineage>
        <taxon>unclassified sequences</taxon>
        <taxon>metagenomes</taxon>
        <taxon>ecological metagenomes</taxon>
    </lineage>
</organism>
<dbReference type="AlphaFoldDB" id="A0A645JKK3"/>
<accession>A0A645JKK3</accession>
<comment type="caution">
    <text evidence="1">The sequence shown here is derived from an EMBL/GenBank/DDBJ whole genome shotgun (WGS) entry which is preliminary data.</text>
</comment>
<protein>
    <submittedName>
        <fullName evidence="1">Uncharacterized protein</fullName>
    </submittedName>
</protein>
<proteinExistence type="predicted"/>
<evidence type="ECO:0000313" key="1">
    <source>
        <dbReference type="EMBL" id="MPN63640.1"/>
    </source>
</evidence>
<reference evidence="1" key="1">
    <citation type="submission" date="2019-08" db="EMBL/GenBank/DDBJ databases">
        <authorList>
            <person name="Kucharzyk K."/>
            <person name="Murdoch R.W."/>
            <person name="Higgins S."/>
            <person name="Loffler F."/>
        </authorList>
    </citation>
    <scope>NUCLEOTIDE SEQUENCE</scope>
</reference>
<name>A0A645JKK3_9ZZZZ</name>